<evidence type="ECO:0000256" key="6">
    <source>
        <dbReference type="SAM" id="MobiDB-lite"/>
    </source>
</evidence>
<evidence type="ECO:0000256" key="1">
    <source>
        <dbReference type="ARBA" id="ARBA00004651"/>
    </source>
</evidence>
<feature type="compositionally biased region" description="Basic and acidic residues" evidence="6">
    <location>
        <begin position="370"/>
        <end position="380"/>
    </location>
</feature>
<feature type="transmembrane region" description="Helical" evidence="7">
    <location>
        <begin position="49"/>
        <end position="71"/>
    </location>
</feature>
<dbReference type="Proteomes" id="UP000451860">
    <property type="component" value="Unassembled WGS sequence"/>
</dbReference>
<feature type="transmembrane region" description="Helical" evidence="7">
    <location>
        <begin position="110"/>
        <end position="132"/>
    </location>
</feature>
<comment type="subcellular location">
    <subcellularLocation>
        <location evidence="1">Cell membrane</location>
        <topology evidence="1">Multi-pass membrane protein</topology>
    </subcellularLocation>
</comment>
<feature type="transmembrane region" description="Helical" evidence="7">
    <location>
        <begin position="230"/>
        <end position="253"/>
    </location>
</feature>
<evidence type="ECO:0000313" key="8">
    <source>
        <dbReference type="EMBL" id="KAE8763661.1"/>
    </source>
</evidence>
<dbReference type="PANTHER" id="PTHR30213:SF0">
    <property type="entry name" value="UPF0761 MEMBRANE PROTEIN YIHY"/>
    <property type="match status" value="1"/>
</dbReference>
<comment type="caution">
    <text evidence="8">The sequence shown here is derived from an EMBL/GenBank/DDBJ whole genome shotgun (WGS) entry which is preliminary data.</text>
</comment>
<sequence length="380" mass="41166">MPQDVGYPGPPLRRVEPAVPGRRPSPRFMLGKAVRDFFSHDCWDRAAGLTYFGVLSLPPLAVALASVLAVLGQGASTEAILDVLRILVPDDQALATVSEPVLAVLRHPGAGWSLVIGLATALWMASGYVGSFGRAMNQIYGVAEGRPLWKLTLWHLVTTVILVAFAALVAVLLFVSGPVARAVGQVLGLQEITLVVWEVARWPALLVAAILVVALLYFATPNVRHPRFRWISPGAVLALGLGAAASYAFNFYIETFGRLSITYGRALAGVVVFFVWLWIINMSLLLGAELDAEIERGRQLRSGIHADRGVRVPVRDARAIERSARRREADEARSRSLRESHGWFHHDDDDGVPSRAGEDTSAPDAPQDGVSRRDGSPHGT</sequence>
<feature type="transmembrane region" description="Helical" evidence="7">
    <location>
        <begin position="199"/>
        <end position="218"/>
    </location>
</feature>
<accession>A0A7J5UN42</accession>
<keyword evidence="3 7" id="KW-0812">Transmembrane</keyword>
<evidence type="ECO:0000256" key="2">
    <source>
        <dbReference type="ARBA" id="ARBA00022475"/>
    </source>
</evidence>
<feature type="transmembrane region" description="Helical" evidence="7">
    <location>
        <begin position="153"/>
        <end position="179"/>
    </location>
</feature>
<name>A0A7J5UN42_9MICO</name>
<gene>
    <name evidence="8" type="ORF">GB883_12890</name>
</gene>
<keyword evidence="2" id="KW-1003">Cell membrane</keyword>
<evidence type="ECO:0000256" key="3">
    <source>
        <dbReference type="ARBA" id="ARBA00022692"/>
    </source>
</evidence>
<feature type="region of interest" description="Disordered" evidence="6">
    <location>
        <begin position="1"/>
        <end position="20"/>
    </location>
</feature>
<organism evidence="8 9">
    <name type="scientific">Georgenia thermotolerans</name>
    <dbReference type="NCBI Taxonomy" id="527326"/>
    <lineage>
        <taxon>Bacteria</taxon>
        <taxon>Bacillati</taxon>
        <taxon>Actinomycetota</taxon>
        <taxon>Actinomycetes</taxon>
        <taxon>Micrococcales</taxon>
        <taxon>Bogoriellaceae</taxon>
        <taxon>Georgenia</taxon>
    </lineage>
</organism>
<evidence type="ECO:0000256" key="5">
    <source>
        <dbReference type="ARBA" id="ARBA00023136"/>
    </source>
</evidence>
<dbReference type="AlphaFoldDB" id="A0A7J5UN42"/>
<dbReference type="PANTHER" id="PTHR30213">
    <property type="entry name" value="INNER MEMBRANE PROTEIN YHJD"/>
    <property type="match status" value="1"/>
</dbReference>
<reference evidence="8 9" key="1">
    <citation type="submission" date="2019-10" db="EMBL/GenBank/DDBJ databases">
        <title>Georgenia wutianyii sp. nov. and Georgenia yuyongxinii sp. nov. isolated from plateau pika (Ochotona curzoniae) in the Qinghai-Tibet plateau of China.</title>
        <authorList>
            <person name="Tian Z."/>
        </authorList>
    </citation>
    <scope>NUCLEOTIDE SEQUENCE [LARGE SCALE GENOMIC DNA]</scope>
    <source>
        <strain evidence="8 9">DSM 21501</strain>
    </source>
</reference>
<feature type="region of interest" description="Disordered" evidence="6">
    <location>
        <begin position="323"/>
        <end position="380"/>
    </location>
</feature>
<feature type="compositionally biased region" description="Basic and acidic residues" evidence="6">
    <location>
        <begin position="323"/>
        <end position="348"/>
    </location>
</feature>
<evidence type="ECO:0000313" key="9">
    <source>
        <dbReference type="Proteomes" id="UP000451860"/>
    </source>
</evidence>
<dbReference type="GO" id="GO:0005886">
    <property type="term" value="C:plasma membrane"/>
    <property type="evidence" value="ECO:0007669"/>
    <property type="project" value="UniProtKB-SubCell"/>
</dbReference>
<feature type="transmembrane region" description="Helical" evidence="7">
    <location>
        <begin position="265"/>
        <end position="288"/>
    </location>
</feature>
<dbReference type="RefSeq" id="WP_152202866.1">
    <property type="nucleotide sequence ID" value="NZ_VUKF01000019.1"/>
</dbReference>
<keyword evidence="5 7" id="KW-0472">Membrane</keyword>
<dbReference type="Pfam" id="PF03631">
    <property type="entry name" value="Virul_fac_BrkB"/>
    <property type="match status" value="1"/>
</dbReference>
<keyword evidence="9" id="KW-1185">Reference proteome</keyword>
<evidence type="ECO:0000256" key="4">
    <source>
        <dbReference type="ARBA" id="ARBA00022989"/>
    </source>
</evidence>
<proteinExistence type="predicted"/>
<dbReference type="EMBL" id="WHJE01000061">
    <property type="protein sequence ID" value="KAE8763661.1"/>
    <property type="molecule type" value="Genomic_DNA"/>
</dbReference>
<protein>
    <submittedName>
        <fullName evidence="8">Ribonuclease BN</fullName>
    </submittedName>
</protein>
<dbReference type="InterPro" id="IPR017039">
    <property type="entry name" value="Virul_fac_BrkB"/>
</dbReference>
<dbReference type="OrthoDB" id="9781030at2"/>
<keyword evidence="4 7" id="KW-1133">Transmembrane helix</keyword>
<evidence type="ECO:0000256" key="7">
    <source>
        <dbReference type="SAM" id="Phobius"/>
    </source>
</evidence>